<evidence type="ECO:0000313" key="2">
    <source>
        <dbReference type="EnsemblMetazoa" id="CJA38696.1"/>
    </source>
</evidence>
<accession>A0A8R1IUM9</accession>
<reference evidence="3" key="1">
    <citation type="submission" date="2010-08" db="EMBL/GenBank/DDBJ databases">
        <authorList>
            <consortium name="Caenorhabditis japonica Sequencing Consortium"/>
            <person name="Wilson R.K."/>
        </authorList>
    </citation>
    <scope>NUCLEOTIDE SEQUENCE [LARGE SCALE GENOMIC DNA]</scope>
    <source>
        <strain evidence="3">DF5081</strain>
    </source>
</reference>
<dbReference type="AlphaFoldDB" id="A0A8R1IUM9"/>
<organism evidence="2 3">
    <name type="scientific">Caenorhabditis japonica</name>
    <dbReference type="NCBI Taxonomy" id="281687"/>
    <lineage>
        <taxon>Eukaryota</taxon>
        <taxon>Metazoa</taxon>
        <taxon>Ecdysozoa</taxon>
        <taxon>Nematoda</taxon>
        <taxon>Chromadorea</taxon>
        <taxon>Rhabditida</taxon>
        <taxon>Rhabditina</taxon>
        <taxon>Rhabditomorpha</taxon>
        <taxon>Rhabditoidea</taxon>
        <taxon>Rhabditidae</taxon>
        <taxon>Peloderinae</taxon>
        <taxon>Caenorhabditis</taxon>
    </lineage>
</organism>
<keyword evidence="3" id="KW-1185">Reference proteome</keyword>
<evidence type="ECO:0000313" key="3">
    <source>
        <dbReference type="Proteomes" id="UP000005237"/>
    </source>
</evidence>
<feature type="coiled-coil region" evidence="1">
    <location>
        <begin position="44"/>
        <end position="78"/>
    </location>
</feature>
<proteinExistence type="predicted"/>
<keyword evidence="1" id="KW-0175">Coiled coil</keyword>
<protein>
    <submittedName>
        <fullName evidence="2">Uncharacterized protein</fullName>
    </submittedName>
</protein>
<reference evidence="2" key="2">
    <citation type="submission" date="2022-06" db="UniProtKB">
        <authorList>
            <consortium name="EnsemblMetazoa"/>
        </authorList>
    </citation>
    <scope>IDENTIFICATION</scope>
    <source>
        <strain evidence="2">DF5081</strain>
    </source>
</reference>
<name>A0A8R1IUM9_CAEJA</name>
<dbReference type="Proteomes" id="UP000005237">
    <property type="component" value="Unassembled WGS sequence"/>
</dbReference>
<sequence length="114" mass="13142">MGRRTKRTRDESESGSSRLKSAELIKLITTTINEAIDAKLSKFKAELQMQLLELHQKINCLETALSDQQMRLKKLESRMPETMDAETKERRRSIVVLNVQEGTSRIPFDTCTRC</sequence>
<dbReference type="EnsemblMetazoa" id="CJA38696.1">
    <property type="protein sequence ID" value="CJA38696.1"/>
    <property type="gene ID" value="WBGene00214543"/>
</dbReference>
<evidence type="ECO:0000256" key="1">
    <source>
        <dbReference type="SAM" id="Coils"/>
    </source>
</evidence>